<comment type="caution">
    <text evidence="1">The sequence shown here is derived from an EMBL/GenBank/DDBJ whole genome shotgun (WGS) entry which is preliminary data.</text>
</comment>
<keyword evidence="2" id="KW-1185">Reference proteome</keyword>
<sequence>MLLRGGGGGYLVSAHAGCSTVGSASLERLDLVLQVFSHSVLRRARAPLLTTPAVRNLPLLGRRSSEGALASVFSPACVEARSWVPRGRGWCHYLRW</sequence>
<organism evidence="1 2">
    <name type="scientific">Pleurodeles waltl</name>
    <name type="common">Iberian ribbed newt</name>
    <dbReference type="NCBI Taxonomy" id="8319"/>
    <lineage>
        <taxon>Eukaryota</taxon>
        <taxon>Metazoa</taxon>
        <taxon>Chordata</taxon>
        <taxon>Craniata</taxon>
        <taxon>Vertebrata</taxon>
        <taxon>Euteleostomi</taxon>
        <taxon>Amphibia</taxon>
        <taxon>Batrachia</taxon>
        <taxon>Caudata</taxon>
        <taxon>Salamandroidea</taxon>
        <taxon>Salamandridae</taxon>
        <taxon>Pleurodelinae</taxon>
        <taxon>Pleurodeles</taxon>
    </lineage>
</organism>
<dbReference type="AlphaFoldDB" id="A0AAV7MM93"/>
<dbReference type="Proteomes" id="UP001066276">
    <property type="component" value="Chromosome 9"/>
</dbReference>
<name>A0AAV7MM93_PLEWA</name>
<proteinExistence type="predicted"/>
<evidence type="ECO:0000313" key="1">
    <source>
        <dbReference type="EMBL" id="KAJ1104652.1"/>
    </source>
</evidence>
<dbReference type="EMBL" id="JANPWB010000013">
    <property type="protein sequence ID" value="KAJ1104652.1"/>
    <property type="molecule type" value="Genomic_DNA"/>
</dbReference>
<evidence type="ECO:0000313" key="2">
    <source>
        <dbReference type="Proteomes" id="UP001066276"/>
    </source>
</evidence>
<protein>
    <recommendedName>
        <fullName evidence="3">Secreted protein</fullName>
    </recommendedName>
</protein>
<accession>A0AAV7MM93</accession>
<gene>
    <name evidence="1" type="ORF">NDU88_002062</name>
</gene>
<reference evidence="1" key="1">
    <citation type="journal article" date="2022" name="bioRxiv">
        <title>Sequencing and chromosome-scale assembly of the giantPleurodeles waltlgenome.</title>
        <authorList>
            <person name="Brown T."/>
            <person name="Elewa A."/>
            <person name="Iarovenko S."/>
            <person name="Subramanian E."/>
            <person name="Araus A.J."/>
            <person name="Petzold A."/>
            <person name="Susuki M."/>
            <person name="Suzuki K.-i.T."/>
            <person name="Hayashi T."/>
            <person name="Toyoda A."/>
            <person name="Oliveira C."/>
            <person name="Osipova E."/>
            <person name="Leigh N.D."/>
            <person name="Simon A."/>
            <person name="Yun M.H."/>
        </authorList>
    </citation>
    <scope>NUCLEOTIDE SEQUENCE</scope>
    <source>
        <strain evidence="1">20211129_DDA</strain>
        <tissue evidence="1">Liver</tissue>
    </source>
</reference>
<evidence type="ECO:0008006" key="3">
    <source>
        <dbReference type="Google" id="ProtNLM"/>
    </source>
</evidence>